<proteinExistence type="inferred from homology"/>
<keyword evidence="3" id="KW-0342">GTP-binding</keyword>
<reference evidence="7" key="1">
    <citation type="submission" date="2025-08" db="UniProtKB">
        <authorList>
            <consortium name="Ensembl"/>
        </authorList>
    </citation>
    <scope>IDENTIFICATION</scope>
</reference>
<organism evidence="7 8">
    <name type="scientific">Cyprinodon variegatus</name>
    <name type="common">Sheepshead minnow</name>
    <dbReference type="NCBI Taxonomy" id="28743"/>
    <lineage>
        <taxon>Eukaryota</taxon>
        <taxon>Metazoa</taxon>
        <taxon>Chordata</taxon>
        <taxon>Craniata</taxon>
        <taxon>Vertebrata</taxon>
        <taxon>Euteleostomi</taxon>
        <taxon>Actinopterygii</taxon>
        <taxon>Neopterygii</taxon>
        <taxon>Teleostei</taxon>
        <taxon>Neoteleostei</taxon>
        <taxon>Acanthomorphata</taxon>
        <taxon>Ovalentaria</taxon>
        <taxon>Atherinomorphae</taxon>
        <taxon>Cyprinodontiformes</taxon>
        <taxon>Cyprinodontidae</taxon>
        <taxon>Cyprinodon</taxon>
    </lineage>
</organism>
<dbReference type="Gene3D" id="3.40.50.300">
    <property type="entry name" value="P-loop containing nucleotide triphosphate hydrolases"/>
    <property type="match status" value="1"/>
</dbReference>
<evidence type="ECO:0000313" key="7">
    <source>
        <dbReference type="Ensembl" id="ENSCVAP00000032894.1"/>
    </source>
</evidence>
<dbReference type="Pfam" id="PF04548">
    <property type="entry name" value="AIG1"/>
    <property type="match status" value="1"/>
</dbReference>
<keyword evidence="8" id="KW-1185">Reference proteome</keyword>
<reference evidence="7" key="2">
    <citation type="submission" date="2025-09" db="UniProtKB">
        <authorList>
            <consortium name="Ensembl"/>
        </authorList>
    </citation>
    <scope>IDENTIFICATION</scope>
</reference>
<evidence type="ECO:0000256" key="5">
    <source>
        <dbReference type="SAM" id="MobiDB-lite"/>
    </source>
</evidence>
<dbReference type="Proteomes" id="UP000265020">
    <property type="component" value="Unassembled WGS sequence"/>
</dbReference>
<feature type="coiled-coil region" evidence="4">
    <location>
        <begin position="274"/>
        <end position="314"/>
    </location>
</feature>
<evidence type="ECO:0000256" key="4">
    <source>
        <dbReference type="SAM" id="Coils"/>
    </source>
</evidence>
<dbReference type="GeneTree" id="ENSGT01120000271858"/>
<dbReference type="InterPro" id="IPR045058">
    <property type="entry name" value="GIMA/IAN/Toc"/>
</dbReference>
<feature type="domain" description="AIG1-type G" evidence="6">
    <location>
        <begin position="13"/>
        <end position="216"/>
    </location>
</feature>
<dbReference type="InterPro" id="IPR006703">
    <property type="entry name" value="G_AIG1"/>
</dbReference>
<dbReference type="SUPFAM" id="SSF52540">
    <property type="entry name" value="P-loop containing nucleoside triphosphate hydrolases"/>
    <property type="match status" value="1"/>
</dbReference>
<dbReference type="PROSITE" id="PS51720">
    <property type="entry name" value="G_AIG1"/>
    <property type="match status" value="1"/>
</dbReference>
<evidence type="ECO:0000256" key="1">
    <source>
        <dbReference type="ARBA" id="ARBA00008535"/>
    </source>
</evidence>
<sequence>MFMSSLEGVEPNPDDIRIVLIGKTGNGKSSSGNTILGRKEFDAKSSQNSVTKQCLKEKTQVDGRSVFVVDTPGLFDNSLSHEEIKHELMGCVNFVAPGPHVFLLVIRIGRFTPEDKETLEMIKKIFGKNSEKFTIVLLTGGELLEQDGLTIEEYIRQECGDPFKQLVADCGGRYHVFKNQDVENRTQVRELIRKIDTVVKENGGKCFTNEMLQEAEAAIQKNMKIIANETSHEIKIMVEELERKLAAEKQIWKIKPGTAKTENLRHGTLQQDVKKKIKNEHEQKKKEQKCREEEEKMREEIKKTKNELVTVEKNIQSGLKGPVAERAFEIKRRELEGKLILMEKEQRESLEKKRREDKQRNQRKESETNNLTGIEETIRRELEEEYQKKLDNMKKKYMEEVRKKAELRGIIKSLDPVLPLLKHVDKTCKVM</sequence>
<dbReference type="CDD" id="cd01852">
    <property type="entry name" value="AIG1"/>
    <property type="match status" value="1"/>
</dbReference>
<evidence type="ECO:0000259" key="6">
    <source>
        <dbReference type="PROSITE" id="PS51720"/>
    </source>
</evidence>
<feature type="compositionally biased region" description="Basic and acidic residues" evidence="5">
    <location>
        <begin position="346"/>
        <end position="367"/>
    </location>
</feature>
<protein>
    <recommendedName>
        <fullName evidence="6">AIG1-type G domain-containing protein</fullName>
    </recommendedName>
</protein>
<dbReference type="GO" id="GO:0005525">
    <property type="term" value="F:GTP binding"/>
    <property type="evidence" value="ECO:0007669"/>
    <property type="project" value="UniProtKB-KW"/>
</dbReference>
<evidence type="ECO:0000313" key="8">
    <source>
        <dbReference type="Proteomes" id="UP000265020"/>
    </source>
</evidence>
<dbReference type="InterPro" id="IPR027417">
    <property type="entry name" value="P-loop_NTPase"/>
</dbReference>
<keyword evidence="4" id="KW-0175">Coiled coil</keyword>
<evidence type="ECO:0000256" key="3">
    <source>
        <dbReference type="ARBA" id="ARBA00023134"/>
    </source>
</evidence>
<comment type="similarity">
    <text evidence="1">Belongs to the TRAFAC class TrmE-Era-EngA-EngB-Septin-like GTPase superfamily. AIG1/Toc34/Toc159-like paraseptin GTPase family. IAN subfamily.</text>
</comment>
<dbReference type="AlphaFoldDB" id="A0A3Q2EL40"/>
<dbReference type="OMA" id="DSICHCC"/>
<dbReference type="FunFam" id="3.40.50.300:FF:000366">
    <property type="entry name" value="GTPase, IMAP family member 2"/>
    <property type="match status" value="1"/>
</dbReference>
<name>A0A3Q2EL40_CYPVA</name>
<dbReference type="Ensembl" id="ENSCVAT00000029106.1">
    <property type="protein sequence ID" value="ENSCVAP00000032894.1"/>
    <property type="gene ID" value="ENSCVAG00000023288.1"/>
</dbReference>
<dbReference type="PANTHER" id="PTHR10903">
    <property type="entry name" value="GTPASE, IMAP FAMILY MEMBER-RELATED"/>
    <property type="match status" value="1"/>
</dbReference>
<accession>A0A3Q2EL40</accession>
<dbReference type="PANTHER" id="PTHR10903:SF188">
    <property type="entry name" value="GTPASE IMAP FAMILY MEMBER 2-LIKE-RELATED"/>
    <property type="match status" value="1"/>
</dbReference>
<dbReference type="STRING" id="28743.ENSCVAP00000032894"/>
<feature type="region of interest" description="Disordered" evidence="5">
    <location>
        <begin position="346"/>
        <end position="372"/>
    </location>
</feature>
<keyword evidence="2" id="KW-0547">Nucleotide-binding</keyword>
<evidence type="ECO:0000256" key="2">
    <source>
        <dbReference type="ARBA" id="ARBA00022741"/>
    </source>
</evidence>